<organism evidence="2 3">
    <name type="scientific">endosymbiont of Riftia pachyptila</name>
    <name type="common">vent Ph05</name>
    <dbReference type="NCBI Taxonomy" id="1048808"/>
    <lineage>
        <taxon>Bacteria</taxon>
        <taxon>Pseudomonadati</taxon>
        <taxon>Pseudomonadota</taxon>
        <taxon>Gammaproteobacteria</taxon>
        <taxon>sulfur-oxidizing symbionts</taxon>
    </lineage>
</organism>
<dbReference type="InterPro" id="IPR002559">
    <property type="entry name" value="Transposase_11"/>
</dbReference>
<dbReference type="PATRIC" id="fig|1048808.3.peg.668"/>
<protein>
    <submittedName>
        <fullName evidence="2">Transposase</fullName>
    </submittedName>
</protein>
<dbReference type="AlphaFoldDB" id="G2DAR6"/>
<evidence type="ECO:0000259" key="1">
    <source>
        <dbReference type="Pfam" id="PF01609"/>
    </source>
</evidence>
<dbReference type="GO" id="GO:0004803">
    <property type="term" value="F:transposase activity"/>
    <property type="evidence" value="ECO:0007669"/>
    <property type="project" value="InterPro"/>
</dbReference>
<sequence>MNTAASVHDLTLAHVLLHGEAERVYADSGCRGIEKREEHQERRVEWNIAMRSGKRKSLTDTPLDRTIERIEYLKASIRAKVEHPFRVIKRQFGFTKVRYRGLAKNDNNLHMLFALSNLYMSRHLLAT</sequence>
<dbReference type="PANTHER" id="PTHR35604">
    <property type="entry name" value="TRANSPOSASE INSH FOR INSERTION SEQUENCE ELEMENT IS5A-RELATED"/>
    <property type="match status" value="1"/>
</dbReference>
<keyword evidence="3" id="KW-1185">Reference proteome</keyword>
<dbReference type="EMBL" id="AFOC01000012">
    <property type="protein sequence ID" value="EGV52313.1"/>
    <property type="molecule type" value="Genomic_DNA"/>
</dbReference>
<evidence type="ECO:0000313" key="3">
    <source>
        <dbReference type="Proteomes" id="UP000004491"/>
    </source>
</evidence>
<name>G2DAR6_9GAMM</name>
<dbReference type="GO" id="GO:0003677">
    <property type="term" value="F:DNA binding"/>
    <property type="evidence" value="ECO:0007669"/>
    <property type="project" value="InterPro"/>
</dbReference>
<evidence type="ECO:0000313" key="2">
    <source>
        <dbReference type="EMBL" id="EGV52313.1"/>
    </source>
</evidence>
<reference evidence="2" key="1">
    <citation type="journal article" date="2011" name="ISME J.">
        <title>The endosymbionts of the deep-sea tubeworms Riftia pachyptila and Tevnia jerichonana share an identical physiology as revealed by proteogenomic analyses.</title>
        <authorList>
            <person name="Gardebrecht A."/>
            <person name="Markert S."/>
            <person name="Felbeck H."/>
            <person name="Thuermer A."/>
            <person name="Albrecht D."/>
            <person name="Wollherr A."/>
            <person name="Kabisch J."/>
            <person name="Lehmann R."/>
            <person name="Daniel R."/>
            <person name="Liesegang H."/>
            <person name="Hecker M."/>
            <person name="Sievert S.M."/>
            <person name="Schweder T."/>
        </authorList>
    </citation>
    <scope>NUCLEOTIDE SEQUENCE [LARGE SCALE GENOMIC DNA]</scope>
</reference>
<comment type="caution">
    <text evidence="2">The sequence shown here is derived from an EMBL/GenBank/DDBJ whole genome shotgun (WGS) entry which is preliminary data.</text>
</comment>
<accession>G2DAR6</accession>
<dbReference type="PANTHER" id="PTHR35604:SF2">
    <property type="entry name" value="TRANSPOSASE INSH FOR INSERTION SEQUENCE ELEMENT IS5A-RELATED"/>
    <property type="match status" value="1"/>
</dbReference>
<proteinExistence type="predicted"/>
<feature type="domain" description="Transposase IS4-like" evidence="1">
    <location>
        <begin position="3"/>
        <end position="118"/>
    </location>
</feature>
<dbReference type="Pfam" id="PF01609">
    <property type="entry name" value="DDE_Tnp_1"/>
    <property type="match status" value="1"/>
</dbReference>
<gene>
    <name evidence="2" type="ORF">Rifp1Sym_al00320</name>
</gene>
<dbReference type="Proteomes" id="UP000004491">
    <property type="component" value="Unassembled WGS sequence"/>
</dbReference>
<dbReference type="GO" id="GO:0006313">
    <property type="term" value="P:DNA transposition"/>
    <property type="evidence" value="ECO:0007669"/>
    <property type="project" value="InterPro"/>
</dbReference>